<evidence type="ECO:0000256" key="1">
    <source>
        <dbReference type="ARBA" id="ARBA00034221"/>
    </source>
</evidence>
<dbReference type="InterPro" id="IPR050855">
    <property type="entry name" value="NDM-1-like"/>
</dbReference>
<reference evidence="6" key="1">
    <citation type="journal article" date="2019" name="Int. J. Syst. Evol. Microbiol.">
        <title>The Global Catalogue of Microorganisms (GCM) 10K type strain sequencing project: providing services to taxonomists for standard genome sequencing and annotation.</title>
        <authorList>
            <consortium name="The Broad Institute Genomics Platform"/>
            <consortium name="The Broad Institute Genome Sequencing Center for Infectious Disease"/>
            <person name="Wu L."/>
            <person name="Ma J."/>
        </authorList>
    </citation>
    <scope>NUCLEOTIDE SEQUENCE [LARGE SCALE GENOMIC DNA]</scope>
    <source>
        <strain evidence="6">CCUG 53270</strain>
    </source>
</reference>
<evidence type="ECO:0000256" key="3">
    <source>
        <dbReference type="ARBA" id="ARBA00048505"/>
    </source>
</evidence>
<comment type="caution">
    <text evidence="5">The sequence shown here is derived from an EMBL/GenBank/DDBJ whole genome shotgun (WGS) entry which is preliminary data.</text>
</comment>
<dbReference type="InterPro" id="IPR001279">
    <property type="entry name" value="Metallo-B-lactamas"/>
</dbReference>
<gene>
    <name evidence="5" type="ORF">ACFQ4B_21095</name>
</gene>
<organism evidence="5 6">
    <name type="scientific">Paenibacillus vulneris</name>
    <dbReference type="NCBI Taxonomy" id="1133364"/>
    <lineage>
        <taxon>Bacteria</taxon>
        <taxon>Bacillati</taxon>
        <taxon>Bacillota</taxon>
        <taxon>Bacilli</taxon>
        <taxon>Bacillales</taxon>
        <taxon>Paenibacillaceae</taxon>
        <taxon>Paenibacillus</taxon>
    </lineage>
</organism>
<dbReference type="PANTHER" id="PTHR42951">
    <property type="entry name" value="METALLO-BETA-LACTAMASE DOMAIN-CONTAINING"/>
    <property type="match status" value="1"/>
</dbReference>
<evidence type="ECO:0000313" key="6">
    <source>
        <dbReference type="Proteomes" id="UP001597180"/>
    </source>
</evidence>
<comment type="catalytic activity">
    <reaction evidence="1">
        <text>3',5'-cyclic CMP + H2O = CMP + H(+)</text>
        <dbReference type="Rhea" id="RHEA:72675"/>
        <dbReference type="ChEBI" id="CHEBI:15377"/>
        <dbReference type="ChEBI" id="CHEBI:15378"/>
        <dbReference type="ChEBI" id="CHEBI:58003"/>
        <dbReference type="ChEBI" id="CHEBI:60377"/>
    </reaction>
    <physiologicalReaction direction="left-to-right" evidence="1">
        <dbReference type="Rhea" id="RHEA:72676"/>
    </physiologicalReaction>
</comment>
<dbReference type="EMBL" id="JBHTLU010000031">
    <property type="protein sequence ID" value="MFD1222619.1"/>
    <property type="molecule type" value="Genomic_DNA"/>
</dbReference>
<dbReference type="Gene3D" id="3.60.15.10">
    <property type="entry name" value="Ribonuclease Z/Hydroxyacylglutathione hydrolase-like"/>
    <property type="match status" value="1"/>
</dbReference>
<dbReference type="SMART" id="SM00849">
    <property type="entry name" value="Lactamase_B"/>
    <property type="match status" value="1"/>
</dbReference>
<dbReference type="Proteomes" id="UP001597180">
    <property type="component" value="Unassembled WGS sequence"/>
</dbReference>
<name>A0ABW3UT68_9BACL</name>
<evidence type="ECO:0000259" key="4">
    <source>
        <dbReference type="SMART" id="SM00849"/>
    </source>
</evidence>
<feature type="domain" description="Metallo-beta-lactamase" evidence="4">
    <location>
        <begin position="28"/>
        <end position="225"/>
    </location>
</feature>
<protein>
    <submittedName>
        <fullName evidence="5">MBL fold metallo-hydrolase</fullName>
    </submittedName>
</protein>
<dbReference type="PANTHER" id="PTHR42951:SF15">
    <property type="entry name" value="METALLO-BETA-LACTAMASE SUPERFAMILY PROTEIN"/>
    <property type="match status" value="1"/>
</dbReference>
<dbReference type="CDD" id="cd07721">
    <property type="entry name" value="yflN-like_MBL-fold"/>
    <property type="match status" value="1"/>
</dbReference>
<evidence type="ECO:0000313" key="5">
    <source>
        <dbReference type="EMBL" id="MFD1222619.1"/>
    </source>
</evidence>
<evidence type="ECO:0000256" key="2">
    <source>
        <dbReference type="ARBA" id="ARBA00034301"/>
    </source>
</evidence>
<dbReference type="Pfam" id="PF00753">
    <property type="entry name" value="Lactamase_B"/>
    <property type="match status" value="1"/>
</dbReference>
<accession>A0ABW3UT68</accession>
<dbReference type="InterPro" id="IPR036866">
    <property type="entry name" value="RibonucZ/Hydroxyglut_hydro"/>
</dbReference>
<dbReference type="RefSeq" id="WP_345589295.1">
    <property type="nucleotide sequence ID" value="NZ_BAABJG010000015.1"/>
</dbReference>
<proteinExistence type="predicted"/>
<comment type="catalytic activity">
    <reaction evidence="3">
        <text>3',5'-cyclic UMP + H2O = UMP + H(+)</text>
        <dbReference type="Rhea" id="RHEA:70575"/>
        <dbReference type="ChEBI" id="CHEBI:15377"/>
        <dbReference type="ChEBI" id="CHEBI:15378"/>
        <dbReference type="ChEBI" id="CHEBI:57865"/>
        <dbReference type="ChEBI" id="CHEBI:184387"/>
    </reaction>
    <physiologicalReaction direction="left-to-right" evidence="3">
        <dbReference type="Rhea" id="RHEA:70576"/>
    </physiologicalReaction>
</comment>
<comment type="function">
    <text evidence="2">Counteracts the endogenous Pycsar antiviral defense system. Phosphodiesterase that enables metal-dependent hydrolysis of host cyclic nucleotide Pycsar defense signals such as cCMP and cUMP.</text>
</comment>
<keyword evidence="6" id="KW-1185">Reference proteome</keyword>
<dbReference type="SUPFAM" id="SSF56281">
    <property type="entry name" value="Metallo-hydrolase/oxidoreductase"/>
    <property type="match status" value="1"/>
</dbReference>
<sequence length="245" mass="26977">MKIAEGIEMLELAVPGTPMVIHPTVFYDSNTYVLADTGMPGCRNLILDLIHKAGIQQAEPHTIILTHQDIDHVGGLPQFLHESQGRIEVLAHPDDKPYIDGELPFIKMTPERKQTLLQSLPDNLRKQFEDAFSKSTEGNVTQTVKDGERLPIAGGVVVIHTPGHTPGHISLYHEPSKTLIAGDAMVVSDGELQGPNPRVTPNMEQALQSLHKFKAYDIQAVICYHGGLYQGNIRQRLEELTSSAV</sequence>